<dbReference type="STRING" id="321146.A0A139HIM6"/>
<keyword evidence="2" id="KW-0472">Membrane</keyword>
<evidence type="ECO:0000256" key="2">
    <source>
        <dbReference type="SAM" id="Phobius"/>
    </source>
</evidence>
<organism evidence="3 4">
    <name type="scientific">Pseudocercospora eumusae</name>
    <dbReference type="NCBI Taxonomy" id="321146"/>
    <lineage>
        <taxon>Eukaryota</taxon>
        <taxon>Fungi</taxon>
        <taxon>Dikarya</taxon>
        <taxon>Ascomycota</taxon>
        <taxon>Pezizomycotina</taxon>
        <taxon>Dothideomycetes</taxon>
        <taxon>Dothideomycetidae</taxon>
        <taxon>Mycosphaerellales</taxon>
        <taxon>Mycosphaerellaceae</taxon>
        <taxon>Pseudocercospora</taxon>
    </lineage>
</organism>
<dbReference type="AlphaFoldDB" id="A0A139HIM6"/>
<reference evidence="3 4" key="1">
    <citation type="submission" date="2015-07" db="EMBL/GenBank/DDBJ databases">
        <title>Comparative genomics of the Sigatoka disease complex on banana suggests a link between parallel evolutionary changes in Pseudocercospora fijiensis and Pseudocercospora eumusae and increased virulence on the banana host.</title>
        <authorList>
            <person name="Chang T.-C."/>
            <person name="Salvucci A."/>
            <person name="Crous P.W."/>
            <person name="Stergiopoulos I."/>
        </authorList>
    </citation>
    <scope>NUCLEOTIDE SEQUENCE [LARGE SCALE GENOMIC DNA]</scope>
    <source>
        <strain evidence="3 4">CBS 114824</strain>
    </source>
</reference>
<sequence length="352" mass="42466">MLFPRMLPPAQAWLQNSASLTSQTAVDPEMRIKASTLLGFREAASKFFRAICKIPHRIAEAVKQAAHTAWNAILAAILYVAKLAFKGLIILTTLIIVIYLTRKSWRGLLKWMRLREERRVDEAAQRRFEQRARELEEQRRENERRQEQERERRAREQEQERERKAREQEQERERKAREQEQERERKAREQEQERERKAREQKQERERSAREQERRKAEEARRFEQEARRQAAAAGLQRKEDLRRYEQWRLTCDSIFRLPENCITEFPEPYHWDCHHDRCKQSSRYLRACEHSIRRLCAATGNLRETLGKERHRWHPNRGKNDGAIFHMSADEQLRKKALELSQILQRLVEEA</sequence>
<accession>A0A139HIM6</accession>
<keyword evidence="2" id="KW-0812">Transmembrane</keyword>
<evidence type="ECO:0000313" key="3">
    <source>
        <dbReference type="EMBL" id="KXT02335.1"/>
    </source>
</evidence>
<feature type="transmembrane region" description="Helical" evidence="2">
    <location>
        <begin position="72"/>
        <end position="100"/>
    </location>
</feature>
<keyword evidence="4" id="KW-1185">Reference proteome</keyword>
<dbReference type="Proteomes" id="UP000070133">
    <property type="component" value="Unassembled WGS sequence"/>
</dbReference>
<proteinExistence type="predicted"/>
<evidence type="ECO:0000256" key="1">
    <source>
        <dbReference type="SAM" id="MobiDB-lite"/>
    </source>
</evidence>
<protein>
    <submittedName>
        <fullName evidence="3">Uncharacterized protein</fullName>
    </submittedName>
</protein>
<keyword evidence="2" id="KW-1133">Transmembrane helix</keyword>
<evidence type="ECO:0000313" key="4">
    <source>
        <dbReference type="Proteomes" id="UP000070133"/>
    </source>
</evidence>
<dbReference type="EMBL" id="LFZN01000043">
    <property type="protein sequence ID" value="KXT02335.1"/>
    <property type="molecule type" value="Genomic_DNA"/>
</dbReference>
<gene>
    <name evidence="3" type="ORF">AC578_225</name>
</gene>
<comment type="caution">
    <text evidence="3">The sequence shown here is derived from an EMBL/GenBank/DDBJ whole genome shotgun (WGS) entry which is preliminary data.</text>
</comment>
<name>A0A139HIM6_9PEZI</name>
<feature type="region of interest" description="Disordered" evidence="1">
    <location>
        <begin position="133"/>
        <end position="226"/>
    </location>
</feature>